<evidence type="ECO:0000313" key="2">
    <source>
        <dbReference type="Proteomes" id="UP000297245"/>
    </source>
</evidence>
<name>A0A4S8LLX8_DENBC</name>
<accession>A0A4S8LLX8</accession>
<dbReference type="AlphaFoldDB" id="A0A4S8LLX8"/>
<dbReference type="EMBL" id="ML179340">
    <property type="protein sequence ID" value="THU90259.1"/>
    <property type="molecule type" value="Genomic_DNA"/>
</dbReference>
<gene>
    <name evidence="1" type="ORF">K435DRAFT_821195</name>
</gene>
<evidence type="ECO:0000313" key="1">
    <source>
        <dbReference type="EMBL" id="THU90259.1"/>
    </source>
</evidence>
<organism evidence="1 2">
    <name type="scientific">Dendrothele bispora (strain CBS 962.96)</name>
    <dbReference type="NCBI Taxonomy" id="1314807"/>
    <lineage>
        <taxon>Eukaryota</taxon>
        <taxon>Fungi</taxon>
        <taxon>Dikarya</taxon>
        <taxon>Basidiomycota</taxon>
        <taxon>Agaricomycotina</taxon>
        <taxon>Agaricomycetes</taxon>
        <taxon>Agaricomycetidae</taxon>
        <taxon>Agaricales</taxon>
        <taxon>Agaricales incertae sedis</taxon>
        <taxon>Dendrothele</taxon>
    </lineage>
</organism>
<reference evidence="1 2" key="1">
    <citation type="journal article" date="2019" name="Nat. Ecol. Evol.">
        <title>Megaphylogeny resolves global patterns of mushroom evolution.</title>
        <authorList>
            <person name="Varga T."/>
            <person name="Krizsan K."/>
            <person name="Foldi C."/>
            <person name="Dima B."/>
            <person name="Sanchez-Garcia M."/>
            <person name="Sanchez-Ramirez S."/>
            <person name="Szollosi G.J."/>
            <person name="Szarkandi J.G."/>
            <person name="Papp V."/>
            <person name="Albert L."/>
            <person name="Andreopoulos W."/>
            <person name="Angelini C."/>
            <person name="Antonin V."/>
            <person name="Barry K.W."/>
            <person name="Bougher N.L."/>
            <person name="Buchanan P."/>
            <person name="Buyck B."/>
            <person name="Bense V."/>
            <person name="Catcheside P."/>
            <person name="Chovatia M."/>
            <person name="Cooper J."/>
            <person name="Damon W."/>
            <person name="Desjardin D."/>
            <person name="Finy P."/>
            <person name="Geml J."/>
            <person name="Haridas S."/>
            <person name="Hughes K."/>
            <person name="Justo A."/>
            <person name="Karasinski D."/>
            <person name="Kautmanova I."/>
            <person name="Kiss B."/>
            <person name="Kocsube S."/>
            <person name="Kotiranta H."/>
            <person name="LaButti K.M."/>
            <person name="Lechner B.E."/>
            <person name="Liimatainen K."/>
            <person name="Lipzen A."/>
            <person name="Lukacs Z."/>
            <person name="Mihaltcheva S."/>
            <person name="Morgado L.N."/>
            <person name="Niskanen T."/>
            <person name="Noordeloos M.E."/>
            <person name="Ohm R.A."/>
            <person name="Ortiz-Santana B."/>
            <person name="Ovrebo C."/>
            <person name="Racz N."/>
            <person name="Riley R."/>
            <person name="Savchenko A."/>
            <person name="Shiryaev A."/>
            <person name="Soop K."/>
            <person name="Spirin V."/>
            <person name="Szebenyi C."/>
            <person name="Tomsovsky M."/>
            <person name="Tulloss R.E."/>
            <person name="Uehling J."/>
            <person name="Grigoriev I.V."/>
            <person name="Vagvolgyi C."/>
            <person name="Papp T."/>
            <person name="Martin F.M."/>
            <person name="Miettinen O."/>
            <person name="Hibbett D.S."/>
            <person name="Nagy L.G."/>
        </authorList>
    </citation>
    <scope>NUCLEOTIDE SEQUENCE [LARGE SCALE GENOMIC DNA]</scope>
    <source>
        <strain evidence="1 2">CBS 962.96</strain>
    </source>
</reference>
<proteinExistence type="predicted"/>
<dbReference type="Proteomes" id="UP000297245">
    <property type="component" value="Unassembled WGS sequence"/>
</dbReference>
<protein>
    <submittedName>
        <fullName evidence="1">Uncharacterized protein</fullName>
    </submittedName>
</protein>
<dbReference type="OrthoDB" id="3265815at2759"/>
<sequence length="272" mass="30893">MPDVMLMSSDAVVFYVNQQTLLNLSTNSFNSLLPITPIHGAEHPIHLPQIHSSELNILLHILYNLDCTQYNPPLPVILSSINLFPEFGLSPKALISPQTHIYKILLSQASLYPLEVYCLCGKYDIYDLATPVSSLLLSLVLSTLTDQDAERMGSVYLARLFKLHRMRVETLLRLLMPAPCLHNPTNKCGFEQQKALTNAWTMTTAYLSWSAKPDISTSTIRAIFNAMMKHITCPDCLKGRDERLNQIIVNWSITKVNYFFRKVLYELFIKSS</sequence>
<keyword evidence="2" id="KW-1185">Reference proteome</keyword>